<dbReference type="RefSeq" id="WP_310062292.1">
    <property type="nucleotide sequence ID" value="NZ_JAVDVQ010000041.1"/>
</dbReference>
<feature type="domain" description="FAD-binding" evidence="1">
    <location>
        <begin position="5"/>
        <end position="318"/>
    </location>
</feature>
<protein>
    <submittedName>
        <fullName evidence="2">2-polyprenyl-6-methoxyphenol hydroxylase-like FAD-dependent oxidoreductase</fullName>
    </submittedName>
</protein>
<dbReference type="PANTHER" id="PTHR46865:SF2">
    <property type="entry name" value="MONOOXYGENASE"/>
    <property type="match status" value="1"/>
</dbReference>
<dbReference type="Proteomes" id="UP001252243">
    <property type="component" value="Unassembled WGS sequence"/>
</dbReference>
<gene>
    <name evidence="2" type="ORF">J2X01_004320</name>
</gene>
<keyword evidence="3" id="KW-1185">Reference proteome</keyword>
<dbReference type="Gene3D" id="3.50.50.60">
    <property type="entry name" value="FAD/NAD(P)-binding domain"/>
    <property type="match status" value="1"/>
</dbReference>
<dbReference type="InterPro" id="IPR036188">
    <property type="entry name" value="FAD/NAD-bd_sf"/>
</dbReference>
<dbReference type="InterPro" id="IPR002938">
    <property type="entry name" value="FAD-bd"/>
</dbReference>
<dbReference type="Pfam" id="PF01494">
    <property type="entry name" value="FAD_binding_3"/>
    <property type="match status" value="1"/>
</dbReference>
<proteinExistence type="predicted"/>
<sequence>MGRGTVLICGAGIAGPTLAYWLAREGFRPTVVERARGLRSSGNPVDVRGGAAQVAGRMGIMPRLRDAATQATGFAFVTGSGRRIGPLRLGRPNRGEVEVPRADLSAILCDAARDDAEFLFGDSITALRQDTGGVDVTFEHAAPRRFDLVAGADGLHSSVRTLVFGPETDFVRHLGLYVATLPLDRPAADPTTILMYNAPGRSLTVHPVRGIEGAAFIFRGPARPGLDRRDVDAHKRITLDAHAGWPAPAPPVLPELLDRLRAADDLYFDSVSQVQLPAWSHGRVTLLGDAASCVSLFGDGSSQAMIGATTLAETLATTPEDHTAAFRAYETRHRKASGPSQRGHTLASALLVPATNTGITVRNLTARLLPHVPTPPPRPVGSK</sequence>
<evidence type="ECO:0000313" key="3">
    <source>
        <dbReference type="Proteomes" id="UP001252243"/>
    </source>
</evidence>
<evidence type="ECO:0000313" key="2">
    <source>
        <dbReference type="EMBL" id="MDR7085000.1"/>
    </source>
</evidence>
<name>A0ABU1UIP8_9MICC</name>
<dbReference type="InterPro" id="IPR051704">
    <property type="entry name" value="FAD_aromatic-hydroxylase"/>
</dbReference>
<evidence type="ECO:0000259" key="1">
    <source>
        <dbReference type="Pfam" id="PF01494"/>
    </source>
</evidence>
<dbReference type="EMBL" id="JAVDVQ010000041">
    <property type="protein sequence ID" value="MDR7085000.1"/>
    <property type="molecule type" value="Genomic_DNA"/>
</dbReference>
<dbReference type="SUPFAM" id="SSF51905">
    <property type="entry name" value="FAD/NAD(P)-binding domain"/>
    <property type="match status" value="1"/>
</dbReference>
<dbReference type="PANTHER" id="PTHR46865">
    <property type="entry name" value="OXIDOREDUCTASE-RELATED"/>
    <property type="match status" value="1"/>
</dbReference>
<organism evidence="2 3">
    <name type="scientific">Arthrobacter ginsengisoli</name>
    <dbReference type="NCBI Taxonomy" id="1356565"/>
    <lineage>
        <taxon>Bacteria</taxon>
        <taxon>Bacillati</taxon>
        <taxon>Actinomycetota</taxon>
        <taxon>Actinomycetes</taxon>
        <taxon>Micrococcales</taxon>
        <taxon>Micrococcaceae</taxon>
        <taxon>Arthrobacter</taxon>
    </lineage>
</organism>
<reference evidence="2 3" key="1">
    <citation type="submission" date="2023-07" db="EMBL/GenBank/DDBJ databases">
        <title>Sorghum-associated microbial communities from plants grown in Nebraska, USA.</title>
        <authorList>
            <person name="Schachtman D."/>
        </authorList>
    </citation>
    <scope>NUCLEOTIDE SEQUENCE [LARGE SCALE GENOMIC DNA]</scope>
    <source>
        <strain evidence="2 3">BE167</strain>
    </source>
</reference>
<dbReference type="Gene3D" id="3.30.9.10">
    <property type="entry name" value="D-Amino Acid Oxidase, subunit A, domain 2"/>
    <property type="match status" value="1"/>
</dbReference>
<dbReference type="PRINTS" id="PR00420">
    <property type="entry name" value="RNGMNOXGNASE"/>
</dbReference>
<comment type="caution">
    <text evidence="2">The sequence shown here is derived from an EMBL/GenBank/DDBJ whole genome shotgun (WGS) entry which is preliminary data.</text>
</comment>
<accession>A0ABU1UIP8</accession>